<dbReference type="OrthoDB" id="2093222at2759"/>
<dbReference type="InterPro" id="IPR029058">
    <property type="entry name" value="AB_hydrolase_fold"/>
</dbReference>
<dbReference type="Pfam" id="PF07224">
    <property type="entry name" value="Chlorophyllase"/>
    <property type="match status" value="1"/>
</dbReference>
<dbReference type="EMBL" id="JAMYWD010000011">
    <property type="protein sequence ID" value="KAJ4957313.1"/>
    <property type="molecule type" value="Genomic_DNA"/>
</dbReference>
<gene>
    <name evidence="1" type="ORF">NE237_014096</name>
</gene>
<comment type="caution">
    <text evidence="1">The sequence shown here is derived from an EMBL/GenBank/DDBJ whole genome shotgun (WGS) entry which is preliminary data.</text>
</comment>
<dbReference type="Gene3D" id="3.40.50.1820">
    <property type="entry name" value="alpha/beta hydrolase"/>
    <property type="match status" value="1"/>
</dbReference>
<evidence type="ECO:0000313" key="2">
    <source>
        <dbReference type="Proteomes" id="UP001141806"/>
    </source>
</evidence>
<proteinExistence type="predicted"/>
<dbReference type="GO" id="GO:0015996">
    <property type="term" value="P:chlorophyll catabolic process"/>
    <property type="evidence" value="ECO:0007669"/>
    <property type="project" value="TreeGrafter"/>
</dbReference>
<reference evidence="1" key="1">
    <citation type="journal article" date="2023" name="Plant J.">
        <title>The genome of the king protea, Protea cynaroides.</title>
        <authorList>
            <person name="Chang J."/>
            <person name="Duong T.A."/>
            <person name="Schoeman C."/>
            <person name="Ma X."/>
            <person name="Roodt D."/>
            <person name="Barker N."/>
            <person name="Li Z."/>
            <person name="Van de Peer Y."/>
            <person name="Mizrachi E."/>
        </authorList>
    </citation>
    <scope>NUCLEOTIDE SEQUENCE</scope>
    <source>
        <tissue evidence="1">Young leaves</tissue>
    </source>
</reference>
<dbReference type="PANTHER" id="PTHR33428">
    <property type="entry name" value="CHLOROPHYLLASE-2, CHLOROPLASTIC"/>
    <property type="match status" value="1"/>
</dbReference>
<dbReference type="GO" id="GO:0047746">
    <property type="term" value="F:chlorophyllase activity"/>
    <property type="evidence" value="ECO:0007669"/>
    <property type="project" value="TreeGrafter"/>
</dbReference>
<protein>
    <recommendedName>
        <fullName evidence="3">Chlorophyllase</fullName>
    </recommendedName>
</protein>
<accession>A0A9Q0H0J5</accession>
<sequence length="321" mass="34436">MALVDLKPALSTATTTTSVFVTGKYEVEKKTVNSGATTITSPPPKSLLIFTPVKEGTYPVLLFLHGFALYNSFYSELLKHIASHGYIAIAPQLYNPLRMTTTGYEEIDSAAAVTNWFSQGLQSVLRENVEADLSKLALAGHSRGGKAAFALALGSYAKTSLSFSVLIGIDPVAGKSKAFQVPPIILTYQEESFNLGIPVMVVGTGLGDEKANPVICTCAPEGVNHDEFFKECKPTRGHIVATDYGHMDMLNDDPSGIIGWFSSISCKNGSQSRDLMRRCTGGIVVATIKAYLENDSADLKAILDDPSIAPTNLHPVMLKEA</sequence>
<dbReference type="PANTHER" id="PTHR33428:SF10">
    <property type="entry name" value="CHLOROPHYLLASE-1"/>
    <property type="match status" value="1"/>
</dbReference>
<evidence type="ECO:0000313" key="1">
    <source>
        <dbReference type="EMBL" id="KAJ4957313.1"/>
    </source>
</evidence>
<keyword evidence="2" id="KW-1185">Reference proteome</keyword>
<name>A0A9Q0H0J5_9MAGN</name>
<evidence type="ECO:0008006" key="3">
    <source>
        <dbReference type="Google" id="ProtNLM"/>
    </source>
</evidence>
<organism evidence="1 2">
    <name type="scientific">Protea cynaroides</name>
    <dbReference type="NCBI Taxonomy" id="273540"/>
    <lineage>
        <taxon>Eukaryota</taxon>
        <taxon>Viridiplantae</taxon>
        <taxon>Streptophyta</taxon>
        <taxon>Embryophyta</taxon>
        <taxon>Tracheophyta</taxon>
        <taxon>Spermatophyta</taxon>
        <taxon>Magnoliopsida</taxon>
        <taxon>Proteales</taxon>
        <taxon>Proteaceae</taxon>
        <taxon>Protea</taxon>
    </lineage>
</organism>
<dbReference type="AlphaFoldDB" id="A0A9Q0H0J5"/>
<dbReference type="SUPFAM" id="SSF53474">
    <property type="entry name" value="alpha/beta-Hydrolases"/>
    <property type="match status" value="1"/>
</dbReference>
<dbReference type="InterPro" id="IPR017395">
    <property type="entry name" value="Chlorophyllase-like"/>
</dbReference>
<dbReference type="Proteomes" id="UP001141806">
    <property type="component" value="Unassembled WGS sequence"/>
</dbReference>